<evidence type="ECO:0000256" key="12">
    <source>
        <dbReference type="SAM" id="SignalP"/>
    </source>
</evidence>
<dbReference type="Gene3D" id="3.10.580.10">
    <property type="entry name" value="CBS-domain"/>
    <property type="match status" value="1"/>
</dbReference>
<keyword evidence="12" id="KW-0732">Signal</keyword>
<dbReference type="Proteomes" id="UP001620626">
    <property type="component" value="Unassembled WGS sequence"/>
</dbReference>
<evidence type="ECO:0000256" key="3">
    <source>
        <dbReference type="ARBA" id="ARBA00022692"/>
    </source>
</evidence>
<evidence type="ECO:0000256" key="11">
    <source>
        <dbReference type="SAM" id="Phobius"/>
    </source>
</evidence>
<comment type="caution">
    <text evidence="15">The sequence shown here is derived from an EMBL/GenBank/DDBJ whole genome shotgun (WGS) entry which is preliminary data.</text>
</comment>
<dbReference type="GO" id="GO:0040018">
    <property type="term" value="P:positive regulation of multicellular organism growth"/>
    <property type="evidence" value="ECO:0007669"/>
    <property type="project" value="UniProtKB-ARBA"/>
</dbReference>
<evidence type="ECO:0000256" key="6">
    <source>
        <dbReference type="ARBA" id="ARBA00023065"/>
    </source>
</evidence>
<evidence type="ECO:0000256" key="4">
    <source>
        <dbReference type="ARBA" id="ARBA00022737"/>
    </source>
</evidence>
<dbReference type="EMBL" id="JBICBT010001137">
    <property type="protein sequence ID" value="KAL3081313.1"/>
    <property type="molecule type" value="Genomic_DNA"/>
</dbReference>
<keyword evidence="7 9" id="KW-0129">CBS domain</keyword>
<evidence type="ECO:0000256" key="9">
    <source>
        <dbReference type="PROSITE-ProRule" id="PRU00703"/>
    </source>
</evidence>
<feature type="chain" id="PRO_5044755688" evidence="12">
    <location>
        <begin position="25"/>
        <end position="812"/>
    </location>
</feature>
<comment type="similarity">
    <text evidence="2">Belongs to the ACDP family.</text>
</comment>
<feature type="transmembrane region" description="Helical" evidence="11">
    <location>
        <begin position="262"/>
        <end position="283"/>
    </location>
</feature>
<dbReference type="Pfam" id="PF00571">
    <property type="entry name" value="CBS"/>
    <property type="match status" value="1"/>
</dbReference>
<feature type="transmembrane region" description="Helical" evidence="11">
    <location>
        <begin position="289"/>
        <end position="307"/>
    </location>
</feature>
<dbReference type="PANTHER" id="PTHR12064:SF94">
    <property type="entry name" value="UNEXTENDED PROTEIN"/>
    <property type="match status" value="1"/>
</dbReference>
<dbReference type="Pfam" id="PF25562">
    <property type="entry name" value="CNBH_CNNM2_C"/>
    <property type="match status" value="1"/>
</dbReference>
<gene>
    <name evidence="15" type="ORF">niasHT_039790</name>
</gene>
<dbReference type="InterPro" id="IPR046342">
    <property type="entry name" value="CBS_dom_sf"/>
</dbReference>
<evidence type="ECO:0000256" key="2">
    <source>
        <dbReference type="ARBA" id="ARBA00010484"/>
    </source>
</evidence>
<dbReference type="AlphaFoldDB" id="A0ABD2IP86"/>
<evidence type="ECO:0000259" key="13">
    <source>
        <dbReference type="PROSITE" id="PS51371"/>
    </source>
</evidence>
<feature type="signal peptide" evidence="12">
    <location>
        <begin position="1"/>
        <end position="24"/>
    </location>
</feature>
<feature type="transmembrane region" description="Helical" evidence="11">
    <location>
        <begin position="208"/>
        <end position="231"/>
    </location>
</feature>
<dbReference type="PROSITE" id="PS51371">
    <property type="entry name" value="CBS"/>
    <property type="match status" value="1"/>
</dbReference>
<dbReference type="GO" id="GO:0040026">
    <property type="term" value="P:positive regulation of vulval development"/>
    <property type="evidence" value="ECO:0007669"/>
    <property type="project" value="UniProtKB-ARBA"/>
</dbReference>
<protein>
    <submittedName>
        <fullName evidence="15">Uncharacterized protein</fullName>
    </submittedName>
</protein>
<comment type="subcellular location">
    <subcellularLocation>
        <location evidence="1">Basolateral cell membrane</location>
        <topology evidence="1">Multi-pass membrane protein</topology>
    </subcellularLocation>
</comment>
<keyword evidence="5 10" id="KW-1133">Transmembrane helix</keyword>
<dbReference type="GO" id="GO:0008340">
    <property type="term" value="P:determination of adult lifespan"/>
    <property type="evidence" value="ECO:0007669"/>
    <property type="project" value="UniProtKB-ARBA"/>
</dbReference>
<evidence type="ECO:0000256" key="1">
    <source>
        <dbReference type="ARBA" id="ARBA00004554"/>
    </source>
</evidence>
<dbReference type="GO" id="GO:1905941">
    <property type="term" value="P:positive regulation of gonad development"/>
    <property type="evidence" value="ECO:0007669"/>
    <property type="project" value="UniProtKB-ARBA"/>
</dbReference>
<dbReference type="SUPFAM" id="SSF54631">
    <property type="entry name" value="CBS-domain pair"/>
    <property type="match status" value="1"/>
</dbReference>
<proteinExistence type="inferred from homology"/>
<sequence>MPPFLGHFLFTLSLISSFIPITIPIQLSSPHSVNATNHNTVSSPSSALPSSQQSVAPAAVVLPPVFEAVTIQIRPQISGVRVEAPLHSNAFHTYESSGISVVEPNVPVRVVVFGLFLDRIALVAFTTDNCLNSVFNISHNEFLSHSEKMIEMSAKFKEDEDAYRMCLLEKIDELGEGEEDLILIDEMRTWIRATSDPPVHYMPEEIQLLFIFTLFLLSALFSGLNLGLMALSPQELTLILNSGSERERKYAKVILPVRKAGNMLLCTILIMNVIVNSAISILMEDLTSGIVAFVLASLGIVVFGEIVPQSVCIKKGLQVGAKTIWLTRFFMLITLPLAWPIGKLLDCILGEDLVGMDHEKLLEMLRMAHQHSEHHEELAEDLKIAVGAMEIAEKIVREVMTPIEDVFMLSDEAVLDSDCVADVVRRGYSRIPVFTNNDRNQITGLLFIKDLALLKPNERLTVSTICDFYARTLRFVTDDTPLQTMLEEFKEGEYHLAIVLSENDNRVVGIITLEDIVEEILQSEIVDESDVVYDNKYRTKRLTKWLTKGKLRRMTDSEDREGDKCKWLSESLAKVTAQWLSAMRPALFGDKAMDTKALHLLIRQNARKIKIGQRCSKLDSELNLAPQEPKYLYRAGRPSDHFILLIEGNAVAHFPKNQMKFDVGAWECFGTEILDQMEAQTANNYQMDKNIGKMHSQKTVATNGLLVHRHSAFVELIEGIEFIPDFDLLVRKDCRFIEVTPSSYATASRLSTLLRAIRDLRKTDGPRFERRRKLTKQDSVKTLNLVTEGSPRVQKQKRCISTVEMPLLKRLI</sequence>
<dbReference type="InterPro" id="IPR044751">
    <property type="entry name" value="Ion_transp-like_CBS"/>
</dbReference>
<keyword evidence="3 10" id="KW-0812">Transmembrane</keyword>
<dbReference type="Pfam" id="PF01595">
    <property type="entry name" value="CNNM"/>
    <property type="match status" value="1"/>
</dbReference>
<evidence type="ECO:0000256" key="8">
    <source>
        <dbReference type="ARBA" id="ARBA00023136"/>
    </source>
</evidence>
<keyword evidence="6" id="KW-0813">Transport</keyword>
<dbReference type="FunFam" id="3.10.580.10:FF:000006">
    <property type="entry name" value="DUF21 and CBS domain protein"/>
    <property type="match status" value="1"/>
</dbReference>
<dbReference type="PANTHER" id="PTHR12064">
    <property type="entry name" value="METAL TRANSPORTER CNNM"/>
    <property type="match status" value="1"/>
</dbReference>
<evidence type="ECO:0000313" key="15">
    <source>
        <dbReference type="EMBL" id="KAL3081313.1"/>
    </source>
</evidence>
<dbReference type="InterPro" id="IPR045095">
    <property type="entry name" value="ACDP"/>
</dbReference>
<dbReference type="PROSITE" id="PS51846">
    <property type="entry name" value="CNNM"/>
    <property type="match status" value="1"/>
</dbReference>
<keyword evidence="8 10" id="KW-0472">Membrane</keyword>
<reference evidence="15 16" key="1">
    <citation type="submission" date="2024-10" db="EMBL/GenBank/DDBJ databases">
        <authorList>
            <person name="Kim D."/>
        </authorList>
    </citation>
    <scope>NUCLEOTIDE SEQUENCE [LARGE SCALE GENOMIC DNA]</scope>
    <source>
        <strain evidence="15">BH-2024</strain>
    </source>
</reference>
<dbReference type="GO" id="GO:0015693">
    <property type="term" value="P:magnesium ion transport"/>
    <property type="evidence" value="ECO:0007669"/>
    <property type="project" value="UniProtKB-ARBA"/>
</dbReference>
<evidence type="ECO:0000313" key="16">
    <source>
        <dbReference type="Proteomes" id="UP001620626"/>
    </source>
</evidence>
<feature type="domain" description="CBS" evidence="13">
    <location>
        <begin position="469"/>
        <end position="528"/>
    </location>
</feature>
<feature type="transmembrane region" description="Helical" evidence="11">
    <location>
        <begin position="319"/>
        <end position="339"/>
    </location>
</feature>
<accession>A0ABD2IP86</accession>
<dbReference type="GO" id="GO:0010960">
    <property type="term" value="P:magnesium ion homeostasis"/>
    <property type="evidence" value="ECO:0007669"/>
    <property type="project" value="UniProtKB-ARBA"/>
</dbReference>
<keyword evidence="16" id="KW-1185">Reference proteome</keyword>
<feature type="domain" description="CNNM transmembrane" evidence="14">
    <location>
        <begin position="200"/>
        <end position="382"/>
    </location>
</feature>
<keyword evidence="4" id="KW-0677">Repeat</keyword>
<dbReference type="CDD" id="cd04590">
    <property type="entry name" value="CBS_pair_CorC_HlyC_assoc"/>
    <property type="match status" value="1"/>
</dbReference>
<dbReference type="InterPro" id="IPR002550">
    <property type="entry name" value="CNNM"/>
</dbReference>
<organism evidence="15 16">
    <name type="scientific">Heterodera trifolii</name>
    <dbReference type="NCBI Taxonomy" id="157864"/>
    <lineage>
        <taxon>Eukaryota</taxon>
        <taxon>Metazoa</taxon>
        <taxon>Ecdysozoa</taxon>
        <taxon>Nematoda</taxon>
        <taxon>Chromadorea</taxon>
        <taxon>Rhabditida</taxon>
        <taxon>Tylenchina</taxon>
        <taxon>Tylenchomorpha</taxon>
        <taxon>Tylenchoidea</taxon>
        <taxon>Heteroderidae</taxon>
        <taxon>Heteroderinae</taxon>
        <taxon>Heterodera</taxon>
    </lineage>
</organism>
<dbReference type="GO" id="GO:0016323">
    <property type="term" value="C:basolateral plasma membrane"/>
    <property type="evidence" value="ECO:0007669"/>
    <property type="project" value="UniProtKB-SubCell"/>
</dbReference>
<name>A0ABD2IP86_9BILA</name>
<evidence type="ECO:0000256" key="7">
    <source>
        <dbReference type="ARBA" id="ARBA00023122"/>
    </source>
</evidence>
<dbReference type="GO" id="GO:0032026">
    <property type="term" value="P:response to magnesium ion"/>
    <property type="evidence" value="ECO:0007669"/>
    <property type="project" value="UniProtKB-ARBA"/>
</dbReference>
<keyword evidence="6" id="KW-0406">Ion transport</keyword>
<evidence type="ECO:0000256" key="5">
    <source>
        <dbReference type="ARBA" id="ARBA00022989"/>
    </source>
</evidence>
<evidence type="ECO:0000256" key="10">
    <source>
        <dbReference type="PROSITE-ProRule" id="PRU01193"/>
    </source>
</evidence>
<evidence type="ECO:0000259" key="14">
    <source>
        <dbReference type="PROSITE" id="PS51846"/>
    </source>
</evidence>
<dbReference type="InterPro" id="IPR000644">
    <property type="entry name" value="CBS_dom"/>
</dbReference>